<protein>
    <recommendedName>
        <fullName evidence="4">lysozyme</fullName>
        <ecNumber evidence="4">3.2.1.17</ecNumber>
    </recommendedName>
</protein>
<dbReference type="InterPro" id="IPR019799">
    <property type="entry name" value="Glyco_hydro_22_CS"/>
</dbReference>
<comment type="function">
    <text evidence="2">Lysozymes have primarily a bacteriolytic function; those in tissues and body fluids are associated with the monocyte-macrophage system and enhance the activity of immunoagents.</text>
</comment>
<evidence type="ECO:0000313" key="15">
    <source>
        <dbReference type="Proteomes" id="UP000694520"/>
    </source>
</evidence>
<dbReference type="PRINTS" id="PR00137">
    <property type="entry name" value="LYSOZYME"/>
</dbReference>
<evidence type="ECO:0000256" key="10">
    <source>
        <dbReference type="ARBA" id="ARBA00023295"/>
    </source>
</evidence>
<keyword evidence="8" id="KW-0378">Hydrolase</keyword>
<dbReference type="PROSITE" id="PS00128">
    <property type="entry name" value="GLYCOSYL_HYDROL_F22_1"/>
    <property type="match status" value="1"/>
</dbReference>
<evidence type="ECO:0000256" key="1">
    <source>
        <dbReference type="ARBA" id="ARBA00000632"/>
    </source>
</evidence>
<evidence type="ECO:0000256" key="7">
    <source>
        <dbReference type="ARBA" id="ARBA00022729"/>
    </source>
</evidence>
<dbReference type="EC" id="3.2.1.17" evidence="4"/>
<evidence type="ECO:0000256" key="9">
    <source>
        <dbReference type="ARBA" id="ARBA00023157"/>
    </source>
</evidence>
<feature type="chain" id="PRO_5034571489" description="lysozyme" evidence="12">
    <location>
        <begin position="19"/>
        <end position="134"/>
    </location>
</feature>
<organism evidence="14 15">
    <name type="scientific">Bos mutus grunniens</name>
    <name type="common">Wild yak</name>
    <name type="synonym">Bos grunniens</name>
    <dbReference type="NCBI Taxonomy" id="30521"/>
    <lineage>
        <taxon>Eukaryota</taxon>
        <taxon>Metazoa</taxon>
        <taxon>Chordata</taxon>
        <taxon>Craniata</taxon>
        <taxon>Vertebrata</taxon>
        <taxon>Euteleostomi</taxon>
        <taxon>Mammalia</taxon>
        <taxon>Eutheria</taxon>
        <taxon>Laurasiatheria</taxon>
        <taxon>Artiodactyla</taxon>
        <taxon>Ruminantia</taxon>
        <taxon>Pecora</taxon>
        <taxon>Bovidae</taxon>
        <taxon>Bovinae</taxon>
        <taxon>Bos</taxon>
    </lineage>
</organism>
<evidence type="ECO:0000256" key="2">
    <source>
        <dbReference type="ARBA" id="ARBA00002647"/>
    </source>
</evidence>
<dbReference type="PROSITE" id="PS51348">
    <property type="entry name" value="GLYCOSYL_HYDROL_F22_2"/>
    <property type="match status" value="1"/>
</dbReference>
<dbReference type="GO" id="GO:0031640">
    <property type="term" value="P:killing of cells of another organism"/>
    <property type="evidence" value="ECO:0007669"/>
    <property type="project" value="UniProtKB-KW"/>
</dbReference>
<dbReference type="PRINTS" id="PR00135">
    <property type="entry name" value="LYZLACT"/>
</dbReference>
<keyword evidence="6" id="KW-0081">Bacteriolytic enzyme</keyword>
<evidence type="ECO:0000256" key="5">
    <source>
        <dbReference type="ARBA" id="ARBA00022529"/>
    </source>
</evidence>
<evidence type="ECO:0000256" key="3">
    <source>
        <dbReference type="ARBA" id="ARBA00010859"/>
    </source>
</evidence>
<keyword evidence="10" id="KW-0326">Glycosidase</keyword>
<evidence type="ECO:0000256" key="8">
    <source>
        <dbReference type="ARBA" id="ARBA00022801"/>
    </source>
</evidence>
<proteinExistence type="inferred from homology"/>
<evidence type="ECO:0000256" key="12">
    <source>
        <dbReference type="SAM" id="SignalP"/>
    </source>
</evidence>
<evidence type="ECO:0000313" key="14">
    <source>
        <dbReference type="Ensembl" id="ENSBGRP00000037276.1"/>
    </source>
</evidence>
<dbReference type="CDD" id="cd16897">
    <property type="entry name" value="LYZ_C"/>
    <property type="match status" value="1"/>
</dbReference>
<reference evidence="14" key="3">
    <citation type="submission" date="2025-09" db="UniProtKB">
        <authorList>
            <consortium name="Ensembl"/>
        </authorList>
    </citation>
    <scope>IDENTIFICATION</scope>
</reference>
<reference evidence="14" key="2">
    <citation type="submission" date="2025-08" db="UniProtKB">
        <authorList>
            <consortium name="Ensembl"/>
        </authorList>
    </citation>
    <scope>IDENTIFICATION</scope>
</reference>
<dbReference type="PANTHER" id="PTHR11407">
    <property type="entry name" value="LYSOZYME C"/>
    <property type="match status" value="1"/>
</dbReference>
<dbReference type="Ensembl" id="ENSBGRT00000043145.1">
    <property type="protein sequence ID" value="ENSBGRP00000037276.1"/>
    <property type="gene ID" value="ENSBGRG00000023317.1"/>
</dbReference>
<reference evidence="14" key="1">
    <citation type="submission" date="2019-05" db="EMBL/GenBank/DDBJ databases">
        <authorList>
            <person name="Zhang S."/>
            <person name="Liu J."/>
        </authorList>
    </citation>
    <scope>NUCLEOTIDE SEQUENCE [LARGE SCALE GENOMIC DNA]</scope>
</reference>
<keyword evidence="15" id="KW-1185">Reference proteome</keyword>
<dbReference type="GO" id="GO:0050830">
    <property type="term" value="P:defense response to Gram-positive bacterium"/>
    <property type="evidence" value="ECO:0007669"/>
    <property type="project" value="TreeGrafter"/>
</dbReference>
<evidence type="ECO:0000256" key="6">
    <source>
        <dbReference type="ARBA" id="ARBA00022638"/>
    </source>
</evidence>
<dbReference type="GeneTree" id="ENSGT00940000153832"/>
<keyword evidence="5" id="KW-0929">Antimicrobial</keyword>
<keyword evidence="9" id="KW-1015">Disulfide bond</keyword>
<dbReference type="InterPro" id="IPR000974">
    <property type="entry name" value="Glyco_hydro_22_lys"/>
</dbReference>
<comment type="similarity">
    <text evidence="3 11">Belongs to the glycosyl hydrolase 22 family.</text>
</comment>
<dbReference type="PANTHER" id="PTHR11407:SF28">
    <property type="entry name" value="LYSOZYME C"/>
    <property type="match status" value="1"/>
</dbReference>
<dbReference type="InterPro" id="IPR001916">
    <property type="entry name" value="Glyco_hydro_22"/>
</dbReference>
<feature type="domain" description="Glycosyl hydrolases family 22 (GH22)" evidence="13">
    <location>
        <begin position="82"/>
        <end position="100"/>
    </location>
</feature>
<dbReference type="Pfam" id="PF00062">
    <property type="entry name" value="Lys"/>
    <property type="match status" value="1"/>
</dbReference>
<dbReference type="Gene3D" id="1.10.530.10">
    <property type="match status" value="1"/>
</dbReference>
<dbReference type="Proteomes" id="UP000694520">
    <property type="component" value="Chromosome 5"/>
</dbReference>
<evidence type="ECO:0000259" key="13">
    <source>
        <dbReference type="PROSITE" id="PS00128"/>
    </source>
</evidence>
<dbReference type="AlphaFoldDB" id="A0A8B9YRY0"/>
<keyword evidence="7 12" id="KW-0732">Signal</keyword>
<feature type="signal peptide" evidence="12">
    <location>
        <begin position="1"/>
        <end position="18"/>
    </location>
</feature>
<dbReference type="InterPro" id="IPR023346">
    <property type="entry name" value="Lysozyme-like_dom_sf"/>
</dbReference>
<dbReference type="GO" id="GO:0003796">
    <property type="term" value="F:lysozyme activity"/>
    <property type="evidence" value="ECO:0007669"/>
    <property type="project" value="UniProtKB-EC"/>
</dbReference>
<evidence type="ECO:0000256" key="4">
    <source>
        <dbReference type="ARBA" id="ARBA00012732"/>
    </source>
</evidence>
<accession>A0A8B9YRY0</accession>
<dbReference type="FunFam" id="1.10.530.10:FF:000001">
    <property type="entry name" value="Lysozyme C"/>
    <property type="match status" value="1"/>
</dbReference>
<dbReference type="SUPFAM" id="SSF53955">
    <property type="entry name" value="Lysozyme-like"/>
    <property type="match status" value="1"/>
</dbReference>
<dbReference type="SMART" id="SM00263">
    <property type="entry name" value="LYZ1"/>
    <property type="match status" value="1"/>
</dbReference>
<name>A0A8B9YRY0_BOSMU</name>
<comment type="catalytic activity">
    <reaction evidence="1">
        <text>Hydrolysis of (1-&gt;4)-beta-linkages between N-acetylmuramic acid and N-acetyl-D-glucosamine residues in a peptidoglycan and between N-acetyl-D-glucosamine residues in chitodextrins.</text>
        <dbReference type="EC" id="3.2.1.17"/>
    </reaction>
</comment>
<sequence>MKALIILGFLFLSVAVQGKVFERCELARTLKKLGLDGYKGVSLANWLCLTKWESSYNTKATNYNPSSESTDYGIFQINIDGCHVSCSELMENDIAKAVACAKHIVSEQGITAWVAWKSHCRDHDVSSYVEGCTL</sequence>
<dbReference type="GO" id="GO:0050829">
    <property type="term" value="P:defense response to Gram-negative bacterium"/>
    <property type="evidence" value="ECO:0007669"/>
    <property type="project" value="TreeGrafter"/>
</dbReference>
<evidence type="ECO:0000256" key="11">
    <source>
        <dbReference type="RuleBase" id="RU004440"/>
    </source>
</evidence>